<gene>
    <name evidence="1" type="ORF">WUBG_12980</name>
</gene>
<feature type="non-terminal residue" evidence="1">
    <location>
        <position position="1"/>
    </location>
</feature>
<comment type="caution">
    <text evidence="1">The sequence shown here is derived from an EMBL/GenBank/DDBJ whole genome shotgun (WGS) entry which is preliminary data.</text>
</comment>
<protein>
    <submittedName>
        <fullName evidence="1">Uncharacterized protein</fullName>
    </submittedName>
</protein>
<evidence type="ECO:0000313" key="1">
    <source>
        <dbReference type="EMBL" id="EJW76112.1"/>
    </source>
</evidence>
<evidence type="ECO:0000313" key="2">
    <source>
        <dbReference type="Proteomes" id="UP000004810"/>
    </source>
</evidence>
<proteinExistence type="predicted"/>
<name>J9EGJ6_WUCBA</name>
<sequence>VVLWIRHQWFIFVYNTYEVTLPQCVWNFMQHFLDMQLAIYICALHVVYHRVSPKISNTVVIRVIFGSINRRSSEWAILWVTFCAFLCGP</sequence>
<dbReference type="Proteomes" id="UP000004810">
    <property type="component" value="Unassembled WGS sequence"/>
</dbReference>
<reference evidence="2" key="1">
    <citation type="submission" date="2012-08" db="EMBL/GenBank/DDBJ databases">
        <title>The Genome Sequence of Wuchereria bancrofti.</title>
        <authorList>
            <person name="Nutman T.B."/>
            <person name="Fink D.L."/>
            <person name="Russ C."/>
            <person name="Young S."/>
            <person name="Zeng Q."/>
            <person name="Koehrsen M."/>
            <person name="Alvarado L."/>
            <person name="Berlin A."/>
            <person name="Chapman S.B."/>
            <person name="Chen Z."/>
            <person name="Freedman E."/>
            <person name="Gellesch M."/>
            <person name="Goldberg J."/>
            <person name="Griggs A."/>
            <person name="Gujja S."/>
            <person name="Heilman E.R."/>
            <person name="Heiman D."/>
            <person name="Hepburn T."/>
            <person name="Howarth C."/>
            <person name="Jen D."/>
            <person name="Larson L."/>
            <person name="Lewis B."/>
            <person name="Mehta T."/>
            <person name="Park D."/>
            <person name="Pearson M."/>
            <person name="Roberts A."/>
            <person name="Saif S."/>
            <person name="Shea T."/>
            <person name="Shenoy N."/>
            <person name="Sisk P."/>
            <person name="Stolte C."/>
            <person name="Sykes S."/>
            <person name="Walk T."/>
            <person name="White J."/>
            <person name="Yandava C."/>
            <person name="Haas B."/>
            <person name="Henn M.R."/>
            <person name="Nusbaum C."/>
            <person name="Birren B."/>
        </authorList>
    </citation>
    <scope>NUCLEOTIDE SEQUENCE [LARGE SCALE GENOMIC DNA]</scope>
    <source>
        <strain evidence="2">NA</strain>
    </source>
</reference>
<organism evidence="1 2">
    <name type="scientific">Wuchereria bancrofti</name>
    <dbReference type="NCBI Taxonomy" id="6293"/>
    <lineage>
        <taxon>Eukaryota</taxon>
        <taxon>Metazoa</taxon>
        <taxon>Ecdysozoa</taxon>
        <taxon>Nematoda</taxon>
        <taxon>Chromadorea</taxon>
        <taxon>Rhabditida</taxon>
        <taxon>Spirurina</taxon>
        <taxon>Spiruromorpha</taxon>
        <taxon>Filarioidea</taxon>
        <taxon>Onchocercidae</taxon>
        <taxon>Wuchereria</taxon>
    </lineage>
</organism>
<dbReference type="AlphaFoldDB" id="J9EGJ6"/>
<accession>J9EGJ6</accession>
<dbReference type="EMBL" id="ADBV01009547">
    <property type="protein sequence ID" value="EJW76112.1"/>
    <property type="molecule type" value="Genomic_DNA"/>
</dbReference>